<sequence length="500" mass="58453">MNASILNLPIELLSLIFEHHQNQTQEEPNDLLAEIVVSHVCSAWRSIAIGHPKLWSWYAYRHEKRHKQELERLVVYLERSCNHPLYLWFVLRSYLPGPRILHPRTHSDSKESRAISLLQKATEHARRWRCISIDIRGEEESDQSLWSFFSPLQNLSFPELETFEVYVPHLLSSACSGDLCGGELATPKLWFVRIDPIPFAHFIPPHSITTLELHWEYGDPYPLMPNFFQELWDIMASPMLTTVSIIGEMLDDEYAKEFRTKKKRLSTSIKNLRCSSSIFSSAIFRHFQFPQLEVLWLREIVLREIFEDVQPIDPTSKIFPSLRTLILLNCESAQDSYIITLAQYTQNVRHLFVIQEPDFLEEDPFDLGERSVFFVIVDEKILSNTTIWPDLDTITFSRPIDYDVSSEQVASCIDIVQKRKKQCMLRVPRYNAERWESEDPVLWTSFSDTGKLEIIPVDANKSIGRWLPWPLREPQGIKRPADIYDGDPFLRPMDSSLEYL</sequence>
<gene>
    <name evidence="1" type="ORF">JR316_003029</name>
</gene>
<dbReference type="AlphaFoldDB" id="A0A8H7Y1Y4"/>
<dbReference type="EMBL" id="JAFIQS010000003">
    <property type="protein sequence ID" value="KAG5170952.1"/>
    <property type="molecule type" value="Genomic_DNA"/>
</dbReference>
<evidence type="ECO:0000313" key="1">
    <source>
        <dbReference type="EMBL" id="KAG5170952.1"/>
    </source>
</evidence>
<organism evidence="1">
    <name type="scientific">Psilocybe cubensis</name>
    <name type="common">Psychedelic mushroom</name>
    <name type="synonym">Stropharia cubensis</name>
    <dbReference type="NCBI Taxonomy" id="181762"/>
    <lineage>
        <taxon>Eukaryota</taxon>
        <taxon>Fungi</taxon>
        <taxon>Dikarya</taxon>
        <taxon>Basidiomycota</taxon>
        <taxon>Agaricomycotina</taxon>
        <taxon>Agaricomycetes</taxon>
        <taxon>Agaricomycetidae</taxon>
        <taxon>Agaricales</taxon>
        <taxon>Agaricineae</taxon>
        <taxon>Strophariaceae</taxon>
        <taxon>Psilocybe</taxon>
    </lineage>
</organism>
<protein>
    <recommendedName>
        <fullName evidence="2">F-box domain-containing protein</fullName>
    </recommendedName>
</protein>
<reference evidence="1" key="1">
    <citation type="submission" date="2021-02" db="EMBL/GenBank/DDBJ databases">
        <title>Psilocybe cubensis genome.</title>
        <authorList>
            <person name="Mckernan K.J."/>
            <person name="Crawford S."/>
            <person name="Trippe A."/>
            <person name="Kane L.T."/>
            <person name="Mclaughlin S."/>
        </authorList>
    </citation>
    <scope>NUCLEOTIDE SEQUENCE [LARGE SCALE GENOMIC DNA]</scope>
    <source>
        <strain evidence="1">MGC-MH-2018</strain>
    </source>
</reference>
<name>A0A8H7Y1Y4_PSICU</name>
<proteinExistence type="predicted"/>
<comment type="caution">
    <text evidence="1">The sequence shown here is derived from an EMBL/GenBank/DDBJ whole genome shotgun (WGS) entry which is preliminary data.</text>
</comment>
<dbReference type="SUPFAM" id="SSF52047">
    <property type="entry name" value="RNI-like"/>
    <property type="match status" value="1"/>
</dbReference>
<accession>A0A8H7Y1Y4</accession>
<evidence type="ECO:0008006" key="2">
    <source>
        <dbReference type="Google" id="ProtNLM"/>
    </source>
</evidence>
<dbReference type="Gene3D" id="1.20.1280.50">
    <property type="match status" value="1"/>
</dbReference>
<dbReference type="OrthoDB" id="3023006at2759"/>